<evidence type="ECO:0000256" key="4">
    <source>
        <dbReference type="HAMAP-Rule" id="MF_00080"/>
    </source>
</evidence>
<evidence type="ECO:0000313" key="8">
    <source>
        <dbReference type="EMBL" id="QCI27097.1"/>
    </source>
</evidence>
<evidence type="ECO:0000259" key="6">
    <source>
        <dbReference type="Pfam" id="PF00707"/>
    </source>
</evidence>
<sequence length="179" mass="21145">MKYSKRIYSIKHNRINDEIKSNEIRLIGVNNELIGIVNLNQGLQYAKKLKLDLVEISPNANPIVCRIMDYGKFLYKKSKNLKEQKKKQKIIQIKEVKFRPNTDIGDYQVKLKHLNRFLMQGHKVKITLRFRGREMAYKNLGIVMLKRIRDDLSIISFVESFPLKIEGRQMIMILSPKKK</sequence>
<dbReference type="FunFam" id="3.10.20.80:FF:000001">
    <property type="entry name" value="Translation initiation factor IF-3"/>
    <property type="match status" value="1"/>
</dbReference>
<dbReference type="RefSeq" id="WP_158349363.1">
    <property type="nucleotide sequence ID" value="NZ_CP032996.1"/>
</dbReference>
<dbReference type="Pfam" id="PF00707">
    <property type="entry name" value="IF3_C"/>
    <property type="match status" value="1"/>
</dbReference>
<comment type="similarity">
    <text evidence="1 4">Belongs to the IF-3 family.</text>
</comment>
<dbReference type="HAMAP" id="MF_00080">
    <property type="entry name" value="IF_3"/>
    <property type="match status" value="1"/>
</dbReference>
<evidence type="ECO:0000313" key="9">
    <source>
        <dbReference type="Proteomes" id="UP000298603"/>
    </source>
</evidence>
<reference evidence="8 9" key="1">
    <citation type="submission" date="2018-10" db="EMBL/GenBank/DDBJ databases">
        <title>Comparative functional genomics of the obligate endosymbiont Buchnera aphidicola.</title>
        <authorList>
            <person name="Chong R.A."/>
        </authorList>
    </citation>
    <scope>NUCLEOTIDE SEQUENCE [LARGE SCALE GENOMIC DNA]</scope>
    <source>
        <strain evidence="8 9">Tma</strain>
    </source>
</reference>
<dbReference type="PANTHER" id="PTHR10938">
    <property type="entry name" value="TRANSLATION INITIATION FACTOR IF-3"/>
    <property type="match status" value="1"/>
</dbReference>
<dbReference type="Gene3D" id="3.30.110.10">
    <property type="entry name" value="Translation initiation factor 3 (IF-3), C-terminal domain"/>
    <property type="match status" value="1"/>
</dbReference>
<keyword evidence="3 4" id="KW-0648">Protein biosynthesis</keyword>
<protein>
    <recommendedName>
        <fullName evidence="4 5">Translation initiation factor IF-3</fullName>
    </recommendedName>
</protein>
<dbReference type="OrthoDB" id="9806014at2"/>
<organism evidence="8 9">
    <name type="scientific">Buchnera aphidicola</name>
    <name type="common">Therioaphis trifolii</name>
    <dbReference type="NCBI Taxonomy" id="1241884"/>
    <lineage>
        <taxon>Bacteria</taxon>
        <taxon>Pseudomonadati</taxon>
        <taxon>Pseudomonadota</taxon>
        <taxon>Gammaproteobacteria</taxon>
        <taxon>Enterobacterales</taxon>
        <taxon>Erwiniaceae</taxon>
        <taxon>Buchnera</taxon>
    </lineage>
</organism>
<dbReference type="InterPro" id="IPR019815">
    <property type="entry name" value="Translation_initiation_fac_3_C"/>
</dbReference>
<dbReference type="GO" id="GO:0005829">
    <property type="term" value="C:cytosol"/>
    <property type="evidence" value="ECO:0007669"/>
    <property type="project" value="TreeGrafter"/>
</dbReference>
<keyword evidence="9" id="KW-1185">Reference proteome</keyword>
<comment type="subunit">
    <text evidence="4">Monomer.</text>
</comment>
<feature type="domain" description="Translation initiation factor 3 N-terminal" evidence="7">
    <location>
        <begin position="15"/>
        <end position="84"/>
    </location>
</feature>
<dbReference type="PANTHER" id="PTHR10938:SF0">
    <property type="entry name" value="TRANSLATION INITIATION FACTOR IF-3, MITOCHONDRIAL"/>
    <property type="match status" value="1"/>
</dbReference>
<dbReference type="InterPro" id="IPR019814">
    <property type="entry name" value="Translation_initiation_fac_3_N"/>
</dbReference>
<dbReference type="FunFam" id="3.30.110.10:FF:000001">
    <property type="entry name" value="Translation initiation factor IF-3"/>
    <property type="match status" value="1"/>
</dbReference>
<dbReference type="Gene3D" id="3.10.20.80">
    <property type="entry name" value="Translation initiation factor 3 (IF-3), N-terminal domain"/>
    <property type="match status" value="1"/>
</dbReference>
<feature type="domain" description="Translation initiation factor 3 C-terminal" evidence="6">
    <location>
        <begin position="91"/>
        <end position="177"/>
    </location>
</feature>
<dbReference type="SUPFAM" id="SSF54364">
    <property type="entry name" value="Translation initiation factor IF3, N-terminal domain"/>
    <property type="match status" value="1"/>
</dbReference>
<dbReference type="Proteomes" id="UP000298603">
    <property type="component" value="Chromosome"/>
</dbReference>
<dbReference type="InterPro" id="IPR036787">
    <property type="entry name" value="T_IF-3_N_sf"/>
</dbReference>
<gene>
    <name evidence="4" type="primary">infC</name>
    <name evidence="8" type="ORF">D9V81_00475</name>
</gene>
<keyword evidence="2 4" id="KW-0396">Initiation factor</keyword>
<dbReference type="GO" id="GO:0003743">
    <property type="term" value="F:translation initiation factor activity"/>
    <property type="evidence" value="ECO:0007669"/>
    <property type="project" value="UniProtKB-UniRule"/>
</dbReference>
<evidence type="ECO:0000256" key="1">
    <source>
        <dbReference type="ARBA" id="ARBA00005439"/>
    </source>
</evidence>
<dbReference type="EMBL" id="CP032996">
    <property type="protein sequence ID" value="QCI27097.1"/>
    <property type="molecule type" value="Genomic_DNA"/>
</dbReference>
<evidence type="ECO:0000256" key="3">
    <source>
        <dbReference type="ARBA" id="ARBA00022917"/>
    </source>
</evidence>
<proteinExistence type="inferred from homology"/>
<evidence type="ECO:0000256" key="5">
    <source>
        <dbReference type="NCBIfam" id="TIGR00168"/>
    </source>
</evidence>
<dbReference type="InterPro" id="IPR001288">
    <property type="entry name" value="Translation_initiation_fac_3"/>
</dbReference>
<dbReference type="Pfam" id="PF05198">
    <property type="entry name" value="IF3_N"/>
    <property type="match status" value="1"/>
</dbReference>
<dbReference type="GO" id="GO:0016020">
    <property type="term" value="C:membrane"/>
    <property type="evidence" value="ECO:0007669"/>
    <property type="project" value="TreeGrafter"/>
</dbReference>
<keyword evidence="4" id="KW-0963">Cytoplasm</keyword>
<dbReference type="GO" id="GO:0043022">
    <property type="term" value="F:ribosome binding"/>
    <property type="evidence" value="ECO:0007669"/>
    <property type="project" value="UniProtKB-ARBA"/>
</dbReference>
<dbReference type="SUPFAM" id="SSF55200">
    <property type="entry name" value="Translation initiation factor IF3, C-terminal domain"/>
    <property type="match status" value="1"/>
</dbReference>
<dbReference type="GO" id="GO:0032790">
    <property type="term" value="P:ribosome disassembly"/>
    <property type="evidence" value="ECO:0007669"/>
    <property type="project" value="TreeGrafter"/>
</dbReference>
<evidence type="ECO:0000259" key="7">
    <source>
        <dbReference type="Pfam" id="PF05198"/>
    </source>
</evidence>
<dbReference type="AlphaFoldDB" id="A0A4D6YB11"/>
<evidence type="ECO:0000256" key="2">
    <source>
        <dbReference type="ARBA" id="ARBA00022540"/>
    </source>
</evidence>
<dbReference type="NCBIfam" id="TIGR00168">
    <property type="entry name" value="infC"/>
    <property type="match status" value="1"/>
</dbReference>
<accession>A0A4D6YB11</accession>
<comment type="subcellular location">
    <subcellularLocation>
        <location evidence="4">Cytoplasm</location>
    </subcellularLocation>
</comment>
<name>A0A4D6YB11_9GAMM</name>
<dbReference type="InterPro" id="IPR036788">
    <property type="entry name" value="T_IF-3_C_sf"/>
</dbReference>
<comment type="function">
    <text evidence="4">IF-3 binds to the 30S ribosomal subunit and shifts the equilibrium between 70S ribosomes and their 50S and 30S subunits in favor of the free subunits, thus enhancing the availability of 30S subunits on which protein synthesis initiation begins.</text>
</comment>